<dbReference type="AlphaFoldDB" id="A0A640S9U3"/>
<proteinExistence type="predicted"/>
<keyword evidence="1" id="KW-1133">Transmembrane helix</keyword>
<dbReference type="Proteomes" id="UP001432292">
    <property type="component" value="Chromosome"/>
</dbReference>
<keyword evidence="5" id="KW-1185">Reference proteome</keyword>
<evidence type="ECO:0000313" key="2">
    <source>
        <dbReference type="EMBL" id="GFE07818.1"/>
    </source>
</evidence>
<organism evidence="2 4">
    <name type="scientific">Streptomyces caniferus</name>
    <dbReference type="NCBI Taxonomy" id="285557"/>
    <lineage>
        <taxon>Bacteria</taxon>
        <taxon>Bacillati</taxon>
        <taxon>Actinomycetota</taxon>
        <taxon>Actinomycetes</taxon>
        <taxon>Kitasatosporales</taxon>
        <taxon>Streptomycetaceae</taxon>
        <taxon>Streptomyces</taxon>
    </lineage>
</organism>
<keyword evidence="1" id="KW-0812">Transmembrane</keyword>
<keyword evidence="1" id="KW-0472">Membrane</keyword>
<gene>
    <name evidence="3" type="ORF">OG727_35855</name>
    <name evidence="2" type="ORF">Scani_40860</name>
</gene>
<sequence length="94" mass="9653">MVQRSVTAPAPSYAAREGPAWAGWVYLGLAALAGAQLLAAVLEAPAGESAVVSGVVGVVAFPALAARAFLHSRRLLRRRHGQPEQGDLSPGTLP</sequence>
<feature type="transmembrane region" description="Helical" evidence="1">
    <location>
        <begin position="50"/>
        <end position="70"/>
    </location>
</feature>
<evidence type="ECO:0000256" key="1">
    <source>
        <dbReference type="SAM" id="Phobius"/>
    </source>
</evidence>
<protein>
    <submittedName>
        <fullName evidence="2">Uncharacterized protein</fullName>
    </submittedName>
</protein>
<dbReference type="Proteomes" id="UP000435837">
    <property type="component" value="Unassembled WGS sequence"/>
</dbReference>
<dbReference type="EMBL" id="BLIN01000005">
    <property type="protein sequence ID" value="GFE07818.1"/>
    <property type="molecule type" value="Genomic_DNA"/>
</dbReference>
<evidence type="ECO:0000313" key="5">
    <source>
        <dbReference type="Proteomes" id="UP001432292"/>
    </source>
</evidence>
<name>A0A640S9U3_9ACTN</name>
<reference evidence="3" key="2">
    <citation type="submission" date="2022-10" db="EMBL/GenBank/DDBJ databases">
        <title>The complete genomes of actinobacterial strains from the NBC collection.</title>
        <authorList>
            <person name="Joergensen T.S."/>
            <person name="Alvarez Arevalo M."/>
            <person name="Sterndorff E.B."/>
            <person name="Faurdal D."/>
            <person name="Vuksanovic O."/>
            <person name="Mourched A.-S."/>
            <person name="Charusanti P."/>
            <person name="Shaw S."/>
            <person name="Blin K."/>
            <person name="Weber T."/>
        </authorList>
    </citation>
    <scope>NUCLEOTIDE SEQUENCE</scope>
    <source>
        <strain evidence="3">NBC_01256</strain>
    </source>
</reference>
<evidence type="ECO:0000313" key="3">
    <source>
        <dbReference type="EMBL" id="WUS27233.1"/>
    </source>
</evidence>
<dbReference type="EMBL" id="CP108473">
    <property type="protein sequence ID" value="WUS27233.1"/>
    <property type="molecule type" value="Genomic_DNA"/>
</dbReference>
<dbReference type="GeneID" id="96633594"/>
<reference evidence="2 4" key="1">
    <citation type="submission" date="2019-12" db="EMBL/GenBank/DDBJ databases">
        <title>Whole genome shotgun sequence of Streptomyces caniferus NBRC 15389.</title>
        <authorList>
            <person name="Ichikawa N."/>
            <person name="Kimura A."/>
            <person name="Kitahashi Y."/>
            <person name="Komaki H."/>
            <person name="Tamura T."/>
        </authorList>
    </citation>
    <scope>NUCLEOTIDE SEQUENCE [LARGE SCALE GENOMIC DNA]</scope>
    <source>
        <strain evidence="2 4">NBRC 15389</strain>
    </source>
</reference>
<feature type="transmembrane region" description="Helical" evidence="1">
    <location>
        <begin position="21"/>
        <end position="44"/>
    </location>
</feature>
<accession>A0A640S9U3</accession>
<dbReference type="RefSeq" id="WP_159477986.1">
    <property type="nucleotide sequence ID" value="NZ_BAAATH010000061.1"/>
</dbReference>
<evidence type="ECO:0000313" key="4">
    <source>
        <dbReference type="Proteomes" id="UP000435837"/>
    </source>
</evidence>